<dbReference type="HAMAP" id="MF_00206">
    <property type="entry name" value="Lipoyl_synth"/>
    <property type="match status" value="1"/>
</dbReference>
<dbReference type="Gene3D" id="3.20.20.70">
    <property type="entry name" value="Aldolase class I"/>
    <property type="match status" value="1"/>
</dbReference>
<name>A0A0C1U922_9BACT</name>
<feature type="binding site" evidence="9">
    <location>
        <position position="35"/>
    </location>
    <ligand>
        <name>[4Fe-4S] cluster</name>
        <dbReference type="ChEBI" id="CHEBI:49883"/>
        <label>1</label>
    </ligand>
</feature>
<feature type="binding site" evidence="9">
    <location>
        <position position="65"/>
    </location>
    <ligand>
        <name>[4Fe-4S] cluster</name>
        <dbReference type="ChEBI" id="CHEBI:49883"/>
        <label>2</label>
        <note>4Fe-4S-S-AdoMet</note>
    </ligand>
</feature>
<dbReference type="UniPathway" id="UPA00538">
    <property type="reaction ID" value="UER00593"/>
</dbReference>
<dbReference type="SFLD" id="SFLDF00271">
    <property type="entry name" value="lipoyl_synthase"/>
    <property type="match status" value="1"/>
</dbReference>
<dbReference type="EC" id="2.8.1.8" evidence="9"/>
<dbReference type="Proteomes" id="UP000031433">
    <property type="component" value="Unassembled WGS sequence"/>
</dbReference>
<organism evidence="11 12">
    <name type="scientific">Geobacter soli</name>
    <dbReference type="NCBI Taxonomy" id="1510391"/>
    <lineage>
        <taxon>Bacteria</taxon>
        <taxon>Pseudomonadati</taxon>
        <taxon>Thermodesulfobacteriota</taxon>
        <taxon>Desulfuromonadia</taxon>
        <taxon>Geobacterales</taxon>
        <taxon>Geobacteraceae</taxon>
        <taxon>Geobacter</taxon>
    </lineage>
</organism>
<dbReference type="InterPro" id="IPR007197">
    <property type="entry name" value="rSAM"/>
</dbReference>
<feature type="binding site" evidence="9">
    <location>
        <position position="61"/>
    </location>
    <ligand>
        <name>[4Fe-4S] cluster</name>
        <dbReference type="ChEBI" id="CHEBI:49883"/>
        <label>2</label>
        <note>4Fe-4S-S-AdoMet</note>
    </ligand>
</feature>
<dbReference type="GO" id="GO:0005737">
    <property type="term" value="C:cytoplasm"/>
    <property type="evidence" value="ECO:0007669"/>
    <property type="project" value="UniProtKB-SubCell"/>
</dbReference>
<feature type="binding site" evidence="9">
    <location>
        <position position="68"/>
    </location>
    <ligand>
        <name>[4Fe-4S] cluster</name>
        <dbReference type="ChEBI" id="CHEBI:49883"/>
        <label>2</label>
        <note>4Fe-4S-S-AdoMet</note>
    </ligand>
</feature>
<dbReference type="NCBIfam" id="NF009544">
    <property type="entry name" value="PRK12928.1"/>
    <property type="match status" value="1"/>
</dbReference>
<comment type="subcellular location">
    <subcellularLocation>
        <location evidence="9">Cytoplasm</location>
    </subcellularLocation>
</comment>
<evidence type="ECO:0000256" key="7">
    <source>
        <dbReference type="ARBA" id="ARBA00023014"/>
    </source>
</evidence>
<dbReference type="PANTHER" id="PTHR10949:SF0">
    <property type="entry name" value="LIPOYL SYNTHASE, MITOCHONDRIAL"/>
    <property type="match status" value="1"/>
</dbReference>
<dbReference type="AlphaFoldDB" id="A0A0C1U922"/>
<evidence type="ECO:0000256" key="6">
    <source>
        <dbReference type="ARBA" id="ARBA00023004"/>
    </source>
</evidence>
<feature type="binding site" evidence="9">
    <location>
        <position position="40"/>
    </location>
    <ligand>
        <name>[4Fe-4S] cluster</name>
        <dbReference type="ChEBI" id="CHEBI:49883"/>
        <label>1</label>
    </ligand>
</feature>
<comment type="function">
    <text evidence="9">Catalyzes the radical-mediated insertion of two sulfur atoms into the C-6 and C-8 positions of the octanoyl moiety bound to the lipoyl domains of lipoate-dependent enzymes, thereby converting the octanoylated domains into lipoylated derivatives.</text>
</comment>
<sequence>MTIHRKPEWLRKKINPAAHGAMDELLGELRLHTVCREARCPNITECFRERQATFLILGAECTRLCSFCNVAKGEPLPPDPDEPARVAQAVVRLSLAHVVITSPTRDDLPDGGAGHYAATVAAIGRGAPATAVELLVPDFLGSRTALADVVAAAPRIIGHNVETVPRLYAIRAGADYGRSLAVLRTLRELAPGCATKSGLMLGLGETEEEVLAVMADLRRVDCTYLSLGQYLAPSRFHHPVREFVPPETFDRLKGLAEKMGFRHVESGPYVRSSYHAAGYAGQARTYQPVASGPGPDQEGASVL</sequence>
<dbReference type="GO" id="GO:0009249">
    <property type="term" value="P:protein lipoylation"/>
    <property type="evidence" value="ECO:0007669"/>
    <property type="project" value="UniProtKB-UniRule"/>
</dbReference>
<dbReference type="InterPro" id="IPR058240">
    <property type="entry name" value="rSAM_sf"/>
</dbReference>
<evidence type="ECO:0000313" key="11">
    <source>
        <dbReference type="EMBL" id="KIE44050.1"/>
    </source>
</evidence>
<dbReference type="InterPro" id="IPR013785">
    <property type="entry name" value="Aldolase_TIM"/>
</dbReference>
<dbReference type="EMBL" id="JXBL01000001">
    <property type="protein sequence ID" value="KIE44050.1"/>
    <property type="molecule type" value="Genomic_DNA"/>
</dbReference>
<keyword evidence="3 9" id="KW-0808">Transferase</keyword>
<evidence type="ECO:0000256" key="4">
    <source>
        <dbReference type="ARBA" id="ARBA00022691"/>
    </source>
</evidence>
<comment type="caution">
    <text evidence="11">The sequence shown here is derived from an EMBL/GenBank/DDBJ whole genome shotgun (WGS) entry which is preliminary data.</text>
</comment>
<keyword evidence="6 9" id="KW-0408">Iron</keyword>
<dbReference type="SUPFAM" id="SSF102114">
    <property type="entry name" value="Radical SAM enzymes"/>
    <property type="match status" value="1"/>
</dbReference>
<dbReference type="FunFam" id="3.20.20.70:FF:000186">
    <property type="entry name" value="Lipoyl synthase"/>
    <property type="match status" value="1"/>
</dbReference>
<dbReference type="NCBIfam" id="NF004019">
    <property type="entry name" value="PRK05481.1"/>
    <property type="match status" value="1"/>
</dbReference>
<dbReference type="SFLD" id="SFLDG01058">
    <property type="entry name" value="lipoyl_synthase_like"/>
    <property type="match status" value="1"/>
</dbReference>
<evidence type="ECO:0000256" key="9">
    <source>
        <dbReference type="HAMAP-Rule" id="MF_00206"/>
    </source>
</evidence>
<feature type="binding site" evidence="9">
    <location>
        <position position="46"/>
    </location>
    <ligand>
        <name>[4Fe-4S] cluster</name>
        <dbReference type="ChEBI" id="CHEBI:49883"/>
        <label>1</label>
    </ligand>
</feature>
<accession>A0A0C1U922</accession>
<dbReference type="PIRSF" id="PIRSF005963">
    <property type="entry name" value="Lipoyl_synth"/>
    <property type="match status" value="1"/>
</dbReference>
<proteinExistence type="inferred from homology"/>
<evidence type="ECO:0000256" key="8">
    <source>
        <dbReference type="ARBA" id="ARBA00047326"/>
    </source>
</evidence>
<dbReference type="InterPro" id="IPR006638">
    <property type="entry name" value="Elp3/MiaA/NifB-like_rSAM"/>
</dbReference>
<keyword evidence="2 9" id="KW-0963">Cytoplasm</keyword>
<evidence type="ECO:0000256" key="1">
    <source>
        <dbReference type="ARBA" id="ARBA00022485"/>
    </source>
</evidence>
<comment type="catalytic activity">
    <reaction evidence="8 9">
        <text>[[Fe-S] cluster scaffold protein carrying a second [4Fe-4S](2+) cluster] + N(6)-octanoyl-L-lysyl-[protein] + 2 oxidized [2Fe-2S]-[ferredoxin] + 2 S-adenosyl-L-methionine + 4 H(+) = [[Fe-S] cluster scaffold protein] + N(6)-[(R)-dihydrolipoyl]-L-lysyl-[protein] + 4 Fe(3+) + 2 hydrogen sulfide + 2 5'-deoxyadenosine + 2 L-methionine + 2 reduced [2Fe-2S]-[ferredoxin]</text>
        <dbReference type="Rhea" id="RHEA:16585"/>
        <dbReference type="Rhea" id="RHEA-COMP:9928"/>
        <dbReference type="Rhea" id="RHEA-COMP:10000"/>
        <dbReference type="Rhea" id="RHEA-COMP:10001"/>
        <dbReference type="Rhea" id="RHEA-COMP:10475"/>
        <dbReference type="Rhea" id="RHEA-COMP:14568"/>
        <dbReference type="Rhea" id="RHEA-COMP:14569"/>
        <dbReference type="ChEBI" id="CHEBI:15378"/>
        <dbReference type="ChEBI" id="CHEBI:17319"/>
        <dbReference type="ChEBI" id="CHEBI:29034"/>
        <dbReference type="ChEBI" id="CHEBI:29919"/>
        <dbReference type="ChEBI" id="CHEBI:33722"/>
        <dbReference type="ChEBI" id="CHEBI:33737"/>
        <dbReference type="ChEBI" id="CHEBI:33738"/>
        <dbReference type="ChEBI" id="CHEBI:57844"/>
        <dbReference type="ChEBI" id="CHEBI:59789"/>
        <dbReference type="ChEBI" id="CHEBI:78809"/>
        <dbReference type="ChEBI" id="CHEBI:83100"/>
        <dbReference type="EC" id="2.8.1.8"/>
    </reaction>
</comment>
<dbReference type="SMART" id="SM00729">
    <property type="entry name" value="Elp3"/>
    <property type="match status" value="1"/>
</dbReference>
<dbReference type="GO" id="GO:0051539">
    <property type="term" value="F:4 iron, 4 sulfur cluster binding"/>
    <property type="evidence" value="ECO:0007669"/>
    <property type="project" value="UniProtKB-UniRule"/>
</dbReference>
<evidence type="ECO:0000256" key="3">
    <source>
        <dbReference type="ARBA" id="ARBA00022679"/>
    </source>
</evidence>
<feature type="binding site" evidence="9">
    <location>
        <position position="273"/>
    </location>
    <ligand>
        <name>[4Fe-4S] cluster</name>
        <dbReference type="ChEBI" id="CHEBI:49883"/>
        <label>1</label>
    </ligand>
</feature>
<keyword evidence="7 9" id="KW-0411">Iron-sulfur</keyword>
<comment type="similarity">
    <text evidence="9">Belongs to the radical SAM superfamily. Lipoyl synthase family.</text>
</comment>
<dbReference type="RefSeq" id="WP_039647960.1">
    <property type="nucleotide sequence ID" value="NZ_JXBL01000001.1"/>
</dbReference>
<keyword evidence="5 9" id="KW-0479">Metal-binding</keyword>
<protein>
    <recommendedName>
        <fullName evidence="9">Lipoyl synthase</fullName>
        <ecNumber evidence="9">2.8.1.8</ecNumber>
    </recommendedName>
    <alternativeName>
        <fullName evidence="9">Lip-syn</fullName>
        <shortName evidence="9">LS</shortName>
    </alternativeName>
    <alternativeName>
        <fullName evidence="9">Lipoate synthase</fullName>
    </alternativeName>
    <alternativeName>
        <fullName evidence="9">Lipoic acid synthase</fullName>
    </alternativeName>
    <alternativeName>
        <fullName evidence="9">Sulfur insertion protein LipA</fullName>
    </alternativeName>
</protein>
<dbReference type="PROSITE" id="PS51918">
    <property type="entry name" value="RADICAL_SAM"/>
    <property type="match status" value="1"/>
</dbReference>
<keyword evidence="4 9" id="KW-0949">S-adenosyl-L-methionine</keyword>
<dbReference type="NCBIfam" id="TIGR00510">
    <property type="entry name" value="lipA"/>
    <property type="match status" value="1"/>
</dbReference>
<evidence type="ECO:0000259" key="10">
    <source>
        <dbReference type="PROSITE" id="PS51918"/>
    </source>
</evidence>
<evidence type="ECO:0000256" key="5">
    <source>
        <dbReference type="ARBA" id="ARBA00022723"/>
    </source>
</evidence>
<dbReference type="CDD" id="cd01335">
    <property type="entry name" value="Radical_SAM"/>
    <property type="match status" value="1"/>
</dbReference>
<dbReference type="SFLD" id="SFLDS00029">
    <property type="entry name" value="Radical_SAM"/>
    <property type="match status" value="1"/>
</dbReference>
<feature type="domain" description="Radical SAM core" evidence="10">
    <location>
        <begin position="47"/>
        <end position="262"/>
    </location>
</feature>
<comment type="cofactor">
    <cofactor evidence="9">
        <name>[4Fe-4S] cluster</name>
        <dbReference type="ChEBI" id="CHEBI:49883"/>
    </cofactor>
    <text evidence="9">Binds 2 [4Fe-4S] clusters per subunit. One cluster is coordinated with 3 cysteines and an exchangeable S-adenosyl-L-methionine.</text>
</comment>
<reference evidence="11 12" key="1">
    <citation type="submission" date="2015-01" db="EMBL/GenBank/DDBJ databases">
        <title>Genome sequence of the anaerobic bacterium Geobacter soli GSS01, a dissimilatory Fe(III) reducer from soil.</title>
        <authorList>
            <person name="Yang G."/>
            <person name="Zhou S."/>
        </authorList>
    </citation>
    <scope>NUCLEOTIDE SEQUENCE [LARGE SCALE GENOMIC DNA]</scope>
    <source>
        <strain evidence="11 12">GSS01</strain>
    </source>
</reference>
<gene>
    <name evidence="9" type="primary">lipA</name>
    <name evidence="11" type="ORF">SE37_16195</name>
</gene>
<dbReference type="Pfam" id="PF04055">
    <property type="entry name" value="Radical_SAM"/>
    <property type="match status" value="1"/>
</dbReference>
<dbReference type="PANTHER" id="PTHR10949">
    <property type="entry name" value="LIPOYL SYNTHASE"/>
    <property type="match status" value="1"/>
</dbReference>
<comment type="pathway">
    <text evidence="9">Protein modification; protein lipoylation via endogenous pathway; protein N(6)-(lipoyl)lysine from octanoyl-[acyl-carrier-protein]: step 2/2.</text>
</comment>
<dbReference type="GO" id="GO:0046872">
    <property type="term" value="F:metal ion binding"/>
    <property type="evidence" value="ECO:0007669"/>
    <property type="project" value="UniProtKB-KW"/>
</dbReference>
<keyword evidence="12" id="KW-1185">Reference proteome</keyword>
<keyword evidence="1 9" id="KW-0004">4Fe-4S</keyword>
<dbReference type="InterPro" id="IPR003698">
    <property type="entry name" value="Lipoyl_synth"/>
</dbReference>
<dbReference type="GO" id="GO:0016992">
    <property type="term" value="F:lipoate synthase activity"/>
    <property type="evidence" value="ECO:0007669"/>
    <property type="project" value="UniProtKB-UniRule"/>
</dbReference>
<evidence type="ECO:0000256" key="2">
    <source>
        <dbReference type="ARBA" id="ARBA00022490"/>
    </source>
</evidence>
<evidence type="ECO:0000313" key="12">
    <source>
        <dbReference type="Proteomes" id="UP000031433"/>
    </source>
</evidence>